<evidence type="ECO:0000313" key="3">
    <source>
        <dbReference type="Proteomes" id="UP000182413"/>
    </source>
</evidence>
<dbReference type="OrthoDB" id="7013311at2"/>
<keyword evidence="4" id="KW-1185">Reference proteome</keyword>
<dbReference type="Proteomes" id="UP001278050">
    <property type="component" value="Unassembled WGS sequence"/>
</dbReference>
<evidence type="ECO:0000313" key="1">
    <source>
        <dbReference type="EMBL" id="MDX5993103.1"/>
    </source>
</evidence>
<organism evidence="2 3">
    <name type="scientific">Ectopseudomonas alcaliphila</name>
    <dbReference type="NCBI Taxonomy" id="101564"/>
    <lineage>
        <taxon>Bacteria</taxon>
        <taxon>Pseudomonadati</taxon>
        <taxon>Pseudomonadota</taxon>
        <taxon>Gammaproteobacteria</taxon>
        <taxon>Pseudomonadales</taxon>
        <taxon>Pseudomonadaceae</taxon>
        <taxon>Ectopseudomonas</taxon>
    </lineage>
</organism>
<proteinExistence type="predicted"/>
<dbReference type="RefSeq" id="WP_074677352.1">
    <property type="nucleotide sequence ID" value="NZ_CBCSET010000003.1"/>
</dbReference>
<dbReference type="AlphaFoldDB" id="A0A1G7BNB9"/>
<protein>
    <submittedName>
        <fullName evidence="1">Type III secretion protein</fullName>
    </submittedName>
</protein>
<sequence length="177" mass="19609">MSAAAERWVRWWCEAWHFAHPGWRQSSPLLEAAADCANSRHAALVQSLGISATQPPPPHEGVLQWLALGESQRQYALTLAQHICSAKAPSQALPADADWCRSLGKALRPGLWLTTEATDPRLLLGAWAGPACWERLRLQWAPGSLEEVPPGLPAKRLATLWAAVLWRTSQMERNRVD</sequence>
<reference evidence="1 4" key="2">
    <citation type="submission" date="2023-11" db="EMBL/GenBank/DDBJ databases">
        <title>MicrobeMod: A computational toolkit for identifying prokaryotic methylation and restriction-modification with nanopore sequencing.</title>
        <authorList>
            <person name="Crits-Christoph A."/>
            <person name="Kang S.C."/>
            <person name="Lee H."/>
            <person name="Ostrov N."/>
        </authorList>
    </citation>
    <scope>NUCLEOTIDE SEQUENCE [LARGE SCALE GENOMIC DNA]</scope>
    <source>
        <strain evidence="1 4">ATCC BAA-571</strain>
    </source>
</reference>
<evidence type="ECO:0000313" key="4">
    <source>
        <dbReference type="Proteomes" id="UP001278050"/>
    </source>
</evidence>
<gene>
    <name evidence="2" type="ORF">SAMN05216575_102289</name>
    <name evidence="1" type="ORF">SIM71_13620</name>
</gene>
<dbReference type="Proteomes" id="UP000182413">
    <property type="component" value="Unassembled WGS sequence"/>
</dbReference>
<accession>A0A1G7BNB9</accession>
<evidence type="ECO:0000313" key="2">
    <source>
        <dbReference type="EMBL" id="SDE28457.1"/>
    </source>
</evidence>
<name>A0A1G7BNB9_9GAMM</name>
<dbReference type="EMBL" id="JAWXXP010000001">
    <property type="protein sequence ID" value="MDX5993103.1"/>
    <property type="molecule type" value="Genomic_DNA"/>
</dbReference>
<reference evidence="2 3" key="1">
    <citation type="submission" date="2016-10" db="EMBL/GenBank/DDBJ databases">
        <authorList>
            <person name="de Groot N.N."/>
        </authorList>
    </citation>
    <scope>NUCLEOTIDE SEQUENCE [LARGE SCALE GENOMIC DNA]</scope>
    <source>
        <strain evidence="2 3">JCM 10630</strain>
    </source>
</reference>
<dbReference type="EMBL" id="FNAE01000002">
    <property type="protein sequence ID" value="SDE28457.1"/>
    <property type="molecule type" value="Genomic_DNA"/>
</dbReference>